<reference evidence="1" key="1">
    <citation type="journal article" date="2023" name="PLoS Negl. Trop. Dis.">
        <title>A genome sequence for Biomphalaria pfeifferi, the major vector snail for the human-infecting parasite Schistosoma mansoni.</title>
        <authorList>
            <person name="Bu L."/>
            <person name="Lu L."/>
            <person name="Laidemitt M.R."/>
            <person name="Zhang S.M."/>
            <person name="Mutuku M."/>
            <person name="Mkoji G."/>
            <person name="Steinauer M."/>
            <person name="Loker E.S."/>
        </authorList>
    </citation>
    <scope>NUCLEOTIDE SEQUENCE</scope>
    <source>
        <strain evidence="1">KasaAsao</strain>
    </source>
</reference>
<reference evidence="1" key="2">
    <citation type="submission" date="2023-04" db="EMBL/GenBank/DDBJ databases">
        <authorList>
            <person name="Bu L."/>
            <person name="Lu L."/>
            <person name="Laidemitt M.R."/>
            <person name="Zhang S.M."/>
            <person name="Mutuku M."/>
            <person name="Mkoji G."/>
            <person name="Steinauer M."/>
            <person name="Loker E.S."/>
        </authorList>
    </citation>
    <scope>NUCLEOTIDE SEQUENCE</scope>
    <source>
        <strain evidence="1">KasaAsao</strain>
        <tissue evidence="1">Whole Snail</tissue>
    </source>
</reference>
<gene>
    <name evidence="1" type="ORF">Bpfe_012832</name>
</gene>
<proteinExistence type="predicted"/>
<comment type="caution">
    <text evidence="1">The sequence shown here is derived from an EMBL/GenBank/DDBJ whole genome shotgun (WGS) entry which is preliminary data.</text>
</comment>
<sequence length="50" mass="5821">GKNEQFSRRLGGREGLRWKMCLSKRGGGLVRRKQRNNNEWCTPLECQASK</sequence>
<feature type="non-terminal residue" evidence="1">
    <location>
        <position position="1"/>
    </location>
</feature>
<dbReference type="AlphaFoldDB" id="A0AAD8FAD1"/>
<keyword evidence="2" id="KW-1185">Reference proteome</keyword>
<dbReference type="EMBL" id="JASAOG010000053">
    <property type="protein sequence ID" value="KAK0057602.1"/>
    <property type="molecule type" value="Genomic_DNA"/>
</dbReference>
<evidence type="ECO:0000313" key="1">
    <source>
        <dbReference type="EMBL" id="KAK0057602.1"/>
    </source>
</evidence>
<accession>A0AAD8FAD1</accession>
<dbReference type="Proteomes" id="UP001233172">
    <property type="component" value="Unassembled WGS sequence"/>
</dbReference>
<organism evidence="1 2">
    <name type="scientific">Biomphalaria pfeifferi</name>
    <name type="common">Bloodfluke planorb</name>
    <name type="synonym">Freshwater snail</name>
    <dbReference type="NCBI Taxonomy" id="112525"/>
    <lineage>
        <taxon>Eukaryota</taxon>
        <taxon>Metazoa</taxon>
        <taxon>Spiralia</taxon>
        <taxon>Lophotrochozoa</taxon>
        <taxon>Mollusca</taxon>
        <taxon>Gastropoda</taxon>
        <taxon>Heterobranchia</taxon>
        <taxon>Euthyneura</taxon>
        <taxon>Panpulmonata</taxon>
        <taxon>Hygrophila</taxon>
        <taxon>Lymnaeoidea</taxon>
        <taxon>Planorbidae</taxon>
        <taxon>Biomphalaria</taxon>
    </lineage>
</organism>
<name>A0AAD8FAD1_BIOPF</name>
<evidence type="ECO:0000313" key="2">
    <source>
        <dbReference type="Proteomes" id="UP001233172"/>
    </source>
</evidence>
<protein>
    <submittedName>
        <fullName evidence="1">Uncharacterized protein</fullName>
    </submittedName>
</protein>